<dbReference type="EMBL" id="JBFXLU010000155">
    <property type="protein sequence ID" value="KAL2837768.1"/>
    <property type="molecule type" value="Genomic_DNA"/>
</dbReference>
<dbReference type="PANTHER" id="PTHR12732">
    <property type="entry name" value="UNCHARACTERIZED PROTEASOME COMPONENT REGION PCI-CONTAINING"/>
    <property type="match status" value="1"/>
</dbReference>
<protein>
    <recommendedName>
        <fullName evidence="3">PCI domain-containing protein</fullName>
    </recommendedName>
</protein>
<comment type="caution">
    <text evidence="1">The sequence shown here is derived from an EMBL/GenBank/DDBJ whole genome shotgun (WGS) entry which is preliminary data.</text>
</comment>
<keyword evidence="2" id="KW-1185">Reference proteome</keyword>
<dbReference type="InterPro" id="IPR045114">
    <property type="entry name" value="Csn12-like"/>
</dbReference>
<gene>
    <name evidence="1" type="ORF">BJY01DRAFT_237730</name>
</gene>
<sequence>MSFQGNSVFDRFLASLAEIVRDRDGAKLQDFLQIEPPLPDVYGQMVDELRQRYPDGSRGEADLQRRCEGLVPKSGGSSWTAFPTFMKLYFCFLRDVNVENLLETYNMLKVLLNQCVIALGDSQFGIVVLPTVLYLSKVLAKLAMGLDRRPELVAHLLRLEGGPEQDESTEKVTLVEKSANVVREAFIKCLTDRSGTPGVHGKPEGKRVGIYLMANLCLKLLFQCGKLRNAEQMFASITAQSPPLKHFPASQRVTYLYYLGRYLLSNNLFFPAQIALQAAYDQCHRQAINQKRLILTYLISCNIILGRFPSMHLLQRPESQGLADKFIPLCQLVARGNYIAFREHLTGNSATTEWFARKGILLPLRNRCEILVWRSLARKVFIHGGFHGETQGQAQRGPPPFLYLTKLEAAVRWLQSQHLSTSPLLVVSPFANARVSASKSQFGSQIVSITADPDFALLTAQDANKGAPDASILTEYADYLCPDGFFDATGQWQTNPAKSLVDGALDPDYSQYELNPYAEDAEDTTGEPSPLMREIESILASLLTQRLMRGYLTHRNPRFAIPGARLRGALPTGFPNVWQTIYARELEDMGVPGWVKPPPTIAAPVALGGGGRVVNLSGARPVGVQ</sequence>
<organism evidence="1 2">
    <name type="scientific">Aspergillus pseudoustus</name>
    <dbReference type="NCBI Taxonomy" id="1810923"/>
    <lineage>
        <taxon>Eukaryota</taxon>
        <taxon>Fungi</taxon>
        <taxon>Dikarya</taxon>
        <taxon>Ascomycota</taxon>
        <taxon>Pezizomycotina</taxon>
        <taxon>Eurotiomycetes</taxon>
        <taxon>Eurotiomycetidae</taxon>
        <taxon>Eurotiales</taxon>
        <taxon>Aspergillaceae</taxon>
        <taxon>Aspergillus</taxon>
        <taxon>Aspergillus subgen. Nidulantes</taxon>
    </lineage>
</organism>
<proteinExistence type="predicted"/>
<reference evidence="1 2" key="1">
    <citation type="submission" date="2024-07" db="EMBL/GenBank/DDBJ databases">
        <title>Section-level genome sequencing and comparative genomics of Aspergillus sections Usti and Cavernicolus.</title>
        <authorList>
            <consortium name="Lawrence Berkeley National Laboratory"/>
            <person name="Nybo J.L."/>
            <person name="Vesth T.C."/>
            <person name="Theobald S."/>
            <person name="Frisvad J.C."/>
            <person name="Larsen T.O."/>
            <person name="Kjaerboelling I."/>
            <person name="Rothschild-Mancinelli K."/>
            <person name="Lyhne E.K."/>
            <person name="Kogle M.E."/>
            <person name="Barry K."/>
            <person name="Clum A."/>
            <person name="Na H."/>
            <person name="Ledsgaard L."/>
            <person name="Lin J."/>
            <person name="Lipzen A."/>
            <person name="Kuo A."/>
            <person name="Riley R."/>
            <person name="Mondo S."/>
            <person name="Labutti K."/>
            <person name="Haridas S."/>
            <person name="Pangalinan J."/>
            <person name="Salamov A.A."/>
            <person name="Simmons B.A."/>
            <person name="Magnuson J.K."/>
            <person name="Chen J."/>
            <person name="Drula E."/>
            <person name="Henrissat B."/>
            <person name="Wiebenga A."/>
            <person name="Lubbers R.J."/>
            <person name="Gomes A.C."/>
            <person name="Makela M.R."/>
            <person name="Stajich J."/>
            <person name="Grigoriev I.V."/>
            <person name="Mortensen U.H."/>
            <person name="De Vries R.P."/>
            <person name="Baker S.E."/>
            <person name="Andersen M.R."/>
        </authorList>
    </citation>
    <scope>NUCLEOTIDE SEQUENCE [LARGE SCALE GENOMIC DNA]</scope>
    <source>
        <strain evidence="1 2">CBS 123904</strain>
    </source>
</reference>
<dbReference type="Proteomes" id="UP001610446">
    <property type="component" value="Unassembled WGS sequence"/>
</dbReference>
<evidence type="ECO:0008006" key="3">
    <source>
        <dbReference type="Google" id="ProtNLM"/>
    </source>
</evidence>
<dbReference type="SMART" id="SM00753">
    <property type="entry name" value="PAM"/>
    <property type="match status" value="1"/>
</dbReference>
<dbReference type="PANTHER" id="PTHR12732:SF8">
    <property type="entry name" value="NUCLEAR MRNA EXPORT PROTEIN THP1"/>
    <property type="match status" value="1"/>
</dbReference>
<evidence type="ECO:0000313" key="1">
    <source>
        <dbReference type="EMBL" id="KAL2837768.1"/>
    </source>
</evidence>
<accession>A0ABR4JCI1</accession>
<name>A0ABR4JCI1_9EURO</name>
<evidence type="ECO:0000313" key="2">
    <source>
        <dbReference type="Proteomes" id="UP001610446"/>
    </source>
</evidence>